<feature type="binding site" evidence="8">
    <location>
        <position position="272"/>
    </location>
    <ligand>
        <name>Mg(2+)</name>
        <dbReference type="ChEBI" id="CHEBI:18420"/>
        <label>2</label>
    </ligand>
</feature>
<dbReference type="RefSeq" id="WP_229953844.1">
    <property type="nucleotide sequence ID" value="NZ_BAAAEM010000002.1"/>
</dbReference>
<dbReference type="SUPFAM" id="SSF55326">
    <property type="entry name" value="PurM N-terminal domain-like"/>
    <property type="match status" value="2"/>
</dbReference>
<comment type="catalytic activity">
    <reaction evidence="8">
        <text>N(2)-formyl-N(1)-(5-phospho-beta-D-ribosyl)glycinamide + L-glutamine + ATP + H2O = 2-formamido-N(1)-(5-O-phospho-beta-D-ribosyl)acetamidine + L-glutamate + ADP + phosphate + H(+)</text>
        <dbReference type="Rhea" id="RHEA:17129"/>
        <dbReference type="ChEBI" id="CHEBI:15377"/>
        <dbReference type="ChEBI" id="CHEBI:15378"/>
        <dbReference type="ChEBI" id="CHEBI:29985"/>
        <dbReference type="ChEBI" id="CHEBI:30616"/>
        <dbReference type="ChEBI" id="CHEBI:43474"/>
        <dbReference type="ChEBI" id="CHEBI:58359"/>
        <dbReference type="ChEBI" id="CHEBI:147286"/>
        <dbReference type="ChEBI" id="CHEBI:147287"/>
        <dbReference type="ChEBI" id="CHEBI:456216"/>
        <dbReference type="EC" id="6.3.5.3"/>
    </reaction>
</comment>
<protein>
    <recommendedName>
        <fullName evidence="8">Phosphoribosylformylglycinamidine synthase subunit PurL</fullName>
        <shortName evidence="8">FGAM synthase</shortName>
        <ecNumber evidence="8">6.3.5.3</ecNumber>
    </recommendedName>
    <alternativeName>
        <fullName evidence="8">Formylglycinamide ribonucleotide amidotransferase subunit II</fullName>
        <shortName evidence="8">FGAR amidotransferase II</shortName>
        <shortName evidence="8">FGAR-AT II</shortName>
    </alternativeName>
    <alternativeName>
        <fullName evidence="8">Glutamine amidotransferase PurL</fullName>
    </alternativeName>
    <alternativeName>
        <fullName evidence="8">Phosphoribosylformylglycinamidine synthase subunit II</fullName>
    </alternativeName>
</protein>
<dbReference type="InterPro" id="IPR036676">
    <property type="entry name" value="PurM-like_C_sf"/>
</dbReference>
<feature type="binding site" evidence="8">
    <location>
        <begin position="98"/>
        <end position="101"/>
    </location>
    <ligand>
        <name>substrate</name>
    </ligand>
</feature>
<keyword evidence="1 8" id="KW-0963">Cytoplasm</keyword>
<comment type="caution">
    <text evidence="8">Lacks conserved residue(s) required for the propagation of feature annotation.</text>
</comment>
<keyword evidence="5 8" id="KW-0658">Purine biosynthesis</keyword>
<keyword evidence="3 8" id="KW-0479">Metal-binding</keyword>
<feature type="binding site" evidence="8">
    <location>
        <begin position="316"/>
        <end position="318"/>
    </location>
    <ligand>
        <name>substrate</name>
    </ligand>
</feature>
<dbReference type="Proteomes" id="UP001500713">
    <property type="component" value="Unassembled WGS sequence"/>
</dbReference>
<evidence type="ECO:0000259" key="10">
    <source>
        <dbReference type="Pfam" id="PF02769"/>
    </source>
</evidence>
<feature type="binding site" evidence="8">
    <location>
        <position position="120"/>
    </location>
    <ligand>
        <name>substrate</name>
    </ligand>
</feature>
<dbReference type="InterPro" id="IPR036921">
    <property type="entry name" value="PurM-like_N_sf"/>
</dbReference>
<gene>
    <name evidence="8 12" type="primary">purL</name>
    <name evidence="12" type="ORF">GCM10009096_06390</name>
</gene>
<organism evidence="12 13">
    <name type="scientific">Parasphingorhabdus litoris</name>
    <dbReference type="NCBI Taxonomy" id="394733"/>
    <lineage>
        <taxon>Bacteria</taxon>
        <taxon>Pseudomonadati</taxon>
        <taxon>Pseudomonadota</taxon>
        <taxon>Alphaproteobacteria</taxon>
        <taxon>Sphingomonadales</taxon>
        <taxon>Sphingomonadaceae</taxon>
        <taxon>Parasphingorhabdus</taxon>
    </lineage>
</organism>
<dbReference type="NCBIfam" id="NF002290">
    <property type="entry name" value="PRK01213.1"/>
    <property type="match status" value="1"/>
</dbReference>
<dbReference type="Gene3D" id="3.30.1330.10">
    <property type="entry name" value="PurM-like, N-terminal domain"/>
    <property type="match status" value="2"/>
</dbReference>
<name>A0ABP3K236_9SPHN</name>
<dbReference type="HAMAP" id="MF_00420">
    <property type="entry name" value="PurL_2"/>
    <property type="match status" value="1"/>
</dbReference>
<evidence type="ECO:0000256" key="1">
    <source>
        <dbReference type="ARBA" id="ARBA00022490"/>
    </source>
</evidence>
<feature type="binding site" evidence="8">
    <location>
        <position position="95"/>
    </location>
    <ligand>
        <name>ATP</name>
        <dbReference type="ChEBI" id="CHEBI:30616"/>
    </ligand>
</feature>
<feature type="domain" description="PurM-like N-terminal" evidence="9">
    <location>
        <begin position="78"/>
        <end position="193"/>
    </location>
</feature>
<evidence type="ECO:0000259" key="9">
    <source>
        <dbReference type="Pfam" id="PF00586"/>
    </source>
</evidence>
<dbReference type="Pfam" id="PF00586">
    <property type="entry name" value="AIRS"/>
    <property type="match status" value="2"/>
</dbReference>
<dbReference type="Gene3D" id="3.90.650.10">
    <property type="entry name" value="PurM-like C-terminal domain"/>
    <property type="match status" value="2"/>
</dbReference>
<keyword evidence="2 8" id="KW-0436">Ligase</keyword>
<feature type="active site" description="Proton acceptor" evidence="8">
    <location>
        <position position="99"/>
    </location>
</feature>
<evidence type="ECO:0000256" key="3">
    <source>
        <dbReference type="ARBA" id="ARBA00022723"/>
    </source>
</evidence>
<evidence type="ECO:0000256" key="5">
    <source>
        <dbReference type="ARBA" id="ARBA00022755"/>
    </source>
</evidence>
<dbReference type="Pfam" id="PF02769">
    <property type="entry name" value="AIRS_C"/>
    <property type="match status" value="2"/>
</dbReference>
<feature type="binding site" evidence="8">
    <location>
        <position position="56"/>
    </location>
    <ligand>
        <name>ATP</name>
        <dbReference type="ChEBI" id="CHEBI:30616"/>
    </ligand>
</feature>
<dbReference type="Pfam" id="PF18072">
    <property type="entry name" value="FGAR-AT_linker"/>
    <property type="match status" value="1"/>
</dbReference>
<evidence type="ECO:0000256" key="7">
    <source>
        <dbReference type="ARBA" id="ARBA00022842"/>
    </source>
</evidence>
<feature type="binding site" evidence="8">
    <location>
        <position position="97"/>
    </location>
    <ligand>
        <name>Mg(2+)</name>
        <dbReference type="ChEBI" id="CHEBI:18420"/>
        <label>1</label>
    </ligand>
</feature>
<dbReference type="InterPro" id="IPR010918">
    <property type="entry name" value="PurM-like_C_dom"/>
</dbReference>
<evidence type="ECO:0000256" key="6">
    <source>
        <dbReference type="ARBA" id="ARBA00022840"/>
    </source>
</evidence>
<dbReference type="PANTHER" id="PTHR43555">
    <property type="entry name" value="PHOSPHORIBOSYLFORMYLGLYCINAMIDINE SYNTHASE SUBUNIT PURL"/>
    <property type="match status" value="1"/>
</dbReference>
<dbReference type="PANTHER" id="PTHR43555:SF1">
    <property type="entry name" value="PHOSPHORIBOSYLFORMYLGLYCINAMIDINE SYNTHASE SUBUNIT PURL"/>
    <property type="match status" value="1"/>
</dbReference>
<feature type="domain" description="Phosphoribosylformylglycinamidine synthase linker" evidence="11">
    <location>
        <begin position="19"/>
        <end position="57"/>
    </location>
</feature>
<feature type="domain" description="PurM-like C-terminal" evidence="10">
    <location>
        <begin position="206"/>
        <end position="360"/>
    </location>
</feature>
<dbReference type="SUPFAM" id="SSF56042">
    <property type="entry name" value="PurM C-terminal domain-like"/>
    <property type="match status" value="2"/>
</dbReference>
<dbReference type="CDD" id="cd02203">
    <property type="entry name" value="PurL_repeat1"/>
    <property type="match status" value="1"/>
</dbReference>
<dbReference type="CDD" id="cd02204">
    <property type="entry name" value="PurL_repeat2"/>
    <property type="match status" value="1"/>
</dbReference>
<proteinExistence type="inferred from homology"/>
<comment type="subcellular location">
    <subcellularLocation>
        <location evidence="8">Cytoplasm</location>
    </subcellularLocation>
</comment>
<dbReference type="InterPro" id="IPR016188">
    <property type="entry name" value="PurM-like_N"/>
</dbReference>
<evidence type="ECO:0000313" key="12">
    <source>
        <dbReference type="EMBL" id="GAA0468245.1"/>
    </source>
</evidence>
<keyword evidence="4 8" id="KW-0547">Nucleotide-binding</keyword>
<dbReference type="InterPro" id="IPR010074">
    <property type="entry name" value="PRibForGlyAmidine_synth_PurL"/>
</dbReference>
<feature type="binding site" evidence="8">
    <location>
        <position position="538"/>
    </location>
    <ligand>
        <name>ATP</name>
        <dbReference type="ChEBI" id="CHEBI:30616"/>
    </ligand>
</feature>
<sequence length="756" mass="80931">MTQTSSRTAEKITPEIVAEHGLNEEEYQRILNALDREPNITELGIFSVMWSEHCSYKSSRLHLKKLPTTGPQVICGPGENAGVIDIGDGQAAIFKMESHNHPSYIEPYQGAATGVGGILRDVFTMGARPVANMNALRFGRPEHPKMKHLVKGVVAGIGGYGNCVGVPTVGGETNFHEAYDGNIIVNAMTVGVADADKIFYSAASGVGNPIVYVGSKTGRDGIHGATMASAEFDDDSDEKRPTVQVGDPFTEKLLIEACLELMASDAIVAIQDMGAAGLTSSSVEMATNGEVGIILDMDKVPCREEGMTAYEMMLSESQERMLMVLKPGREEMAEAIFRKWELDFAVIGEVTDTRRMILTHKGETVCDIPLGPLADDAPLYDRPHLSQEEYKAHVNIAPLGEIPESTDIGADLLKMMASPALASRRWIWEQYDSQVGADTCQRSGGDAAVVRVHGTNKALAITTDCTPRYCKADPVEGGKQAIAEAYRNLTAVGAKPLATTDCMNFGNPEKPHIMAQFVGCIEGMAEACEALDMPIVSGNVSLYNETTGADGVSHAILPTPAIGAVGLIDDLDKMMTIGFKNEGDTILLVGAEMIREDDGQGHLAQSLWQREIHGSELGAPPPVDLDVERQNGTFVHDAINTGLVNAAHDISDGGLIVALTEMALAGKIGADWALADNSSYAADAFGEDQGRYLVTTKDPESVFELAKSKNITVSMVGTVGGDSISCQLQGADQVVDVALSDLREASDSFFRDWMQD</sequence>
<feature type="binding site" evidence="8">
    <location>
        <position position="539"/>
    </location>
    <ligand>
        <name>Mg(2+)</name>
        <dbReference type="ChEBI" id="CHEBI:18420"/>
        <label>1</label>
    </ligand>
</feature>
<dbReference type="EC" id="6.3.5.3" evidence="8"/>
<keyword evidence="7 8" id="KW-0460">Magnesium</keyword>
<accession>A0ABP3K236</accession>
<feature type="binding site" evidence="8">
    <location>
        <position position="501"/>
    </location>
    <ligand>
        <name>ATP</name>
        <dbReference type="ChEBI" id="CHEBI:30616"/>
    </ligand>
</feature>
<evidence type="ECO:0000256" key="4">
    <source>
        <dbReference type="ARBA" id="ARBA00022741"/>
    </source>
</evidence>
<evidence type="ECO:0000259" key="11">
    <source>
        <dbReference type="Pfam" id="PF18072"/>
    </source>
</evidence>
<evidence type="ECO:0000256" key="8">
    <source>
        <dbReference type="HAMAP-Rule" id="MF_00420"/>
    </source>
</evidence>
<dbReference type="EMBL" id="BAAAEM010000002">
    <property type="protein sequence ID" value="GAA0468245.1"/>
    <property type="molecule type" value="Genomic_DNA"/>
</dbReference>
<reference evidence="13" key="1">
    <citation type="journal article" date="2019" name="Int. J. Syst. Evol. Microbiol.">
        <title>The Global Catalogue of Microorganisms (GCM) 10K type strain sequencing project: providing services to taxonomists for standard genome sequencing and annotation.</title>
        <authorList>
            <consortium name="The Broad Institute Genomics Platform"/>
            <consortium name="The Broad Institute Genome Sequencing Center for Infectious Disease"/>
            <person name="Wu L."/>
            <person name="Ma J."/>
        </authorList>
    </citation>
    <scope>NUCLEOTIDE SEQUENCE [LARGE SCALE GENOMIC DNA]</scope>
    <source>
        <strain evidence="13">JCM 14162</strain>
    </source>
</reference>
<dbReference type="InterPro" id="IPR041609">
    <property type="entry name" value="PurL_linker"/>
</dbReference>
<comment type="similarity">
    <text evidence="8">Belongs to the FGAMS family.</text>
</comment>
<comment type="function">
    <text evidence="8">Part of the phosphoribosylformylglycinamidine synthase complex involved in the purines biosynthetic pathway. Catalyzes the ATP-dependent conversion of formylglycinamide ribonucleotide (FGAR) and glutamine to yield formylglycinamidine ribonucleotide (FGAM) and glutamate. The FGAM synthase complex is composed of three subunits. PurQ produces an ammonia molecule by converting glutamine to glutamate. PurL transfers the ammonia molecule to FGAR to form FGAM in an ATP-dependent manner. PurS interacts with PurQ and PurL and is thought to assist in the transfer of the ammonia molecule from PurQ to PurL.</text>
</comment>
<feature type="domain" description="PurM-like N-terminal" evidence="9">
    <location>
        <begin position="444"/>
        <end position="568"/>
    </location>
</feature>
<evidence type="ECO:0000313" key="13">
    <source>
        <dbReference type="Proteomes" id="UP001500713"/>
    </source>
</evidence>
<dbReference type="NCBIfam" id="TIGR01736">
    <property type="entry name" value="FGAM_synth_II"/>
    <property type="match status" value="1"/>
</dbReference>
<comment type="subunit">
    <text evidence="8">Monomer. Part of the FGAM synthase complex composed of 1 PurL, 1 PurQ and 2 PurS subunits.</text>
</comment>
<keyword evidence="13" id="KW-1185">Reference proteome</keyword>
<feature type="binding site" evidence="8">
    <location>
        <position position="244"/>
    </location>
    <ligand>
        <name>substrate</name>
    </ligand>
</feature>
<dbReference type="PIRSF" id="PIRSF001587">
    <property type="entry name" value="FGAM_synthase_II"/>
    <property type="match status" value="1"/>
</dbReference>
<comment type="pathway">
    <text evidence="8">Purine metabolism; IMP biosynthesis via de novo pathway; 5-amino-1-(5-phospho-D-ribosyl)imidazole from N(2)-formyl-N(1)-(5-phospho-D-ribosyl)glycinamide: step 1/2.</text>
</comment>
<feature type="domain" description="PurM-like C-terminal" evidence="10">
    <location>
        <begin position="582"/>
        <end position="722"/>
    </location>
</feature>
<comment type="caution">
    <text evidence="12">The sequence shown here is derived from an EMBL/GenBank/DDBJ whole genome shotgun (WGS) entry which is preliminary data.</text>
</comment>
<feature type="active site" evidence="8">
    <location>
        <position position="53"/>
    </location>
</feature>
<evidence type="ECO:0000256" key="2">
    <source>
        <dbReference type="ARBA" id="ARBA00022598"/>
    </source>
</evidence>
<feature type="binding site" evidence="8">
    <location>
        <position position="121"/>
    </location>
    <ligand>
        <name>Mg(2+)</name>
        <dbReference type="ChEBI" id="CHEBI:18420"/>
        <label>2</label>
    </ligand>
</feature>
<feature type="binding site" evidence="8">
    <location>
        <position position="541"/>
    </location>
    <ligand>
        <name>substrate</name>
    </ligand>
</feature>
<keyword evidence="6 8" id="KW-0067">ATP-binding</keyword>